<dbReference type="EMBL" id="CAMPGE010020488">
    <property type="protein sequence ID" value="CAI2378728.1"/>
    <property type="molecule type" value="Genomic_DNA"/>
</dbReference>
<accession>A0AAD2D425</accession>
<evidence type="ECO:0000313" key="3">
    <source>
        <dbReference type="Proteomes" id="UP001295684"/>
    </source>
</evidence>
<proteinExistence type="predicted"/>
<gene>
    <name evidence="2" type="ORF">ECRASSUSDP1_LOCUS20128</name>
</gene>
<feature type="region of interest" description="Disordered" evidence="1">
    <location>
        <begin position="147"/>
        <end position="183"/>
    </location>
</feature>
<protein>
    <submittedName>
        <fullName evidence="2">Uncharacterized protein</fullName>
    </submittedName>
</protein>
<name>A0AAD2D425_EUPCR</name>
<feature type="compositionally biased region" description="Polar residues" evidence="1">
    <location>
        <begin position="150"/>
        <end position="165"/>
    </location>
</feature>
<organism evidence="2 3">
    <name type="scientific">Euplotes crassus</name>
    <dbReference type="NCBI Taxonomy" id="5936"/>
    <lineage>
        <taxon>Eukaryota</taxon>
        <taxon>Sar</taxon>
        <taxon>Alveolata</taxon>
        <taxon>Ciliophora</taxon>
        <taxon>Intramacronucleata</taxon>
        <taxon>Spirotrichea</taxon>
        <taxon>Hypotrichia</taxon>
        <taxon>Euplotida</taxon>
        <taxon>Euplotidae</taxon>
        <taxon>Moneuplotes</taxon>
    </lineage>
</organism>
<dbReference type="Proteomes" id="UP001295684">
    <property type="component" value="Unassembled WGS sequence"/>
</dbReference>
<comment type="caution">
    <text evidence="2">The sequence shown here is derived from an EMBL/GenBank/DDBJ whole genome shotgun (WGS) entry which is preliminary data.</text>
</comment>
<evidence type="ECO:0000256" key="1">
    <source>
        <dbReference type="SAM" id="MobiDB-lite"/>
    </source>
</evidence>
<sequence>MGNCCSKRQEHTETGNCRLPFDLVTFASSRYFQENNSSCNNNHIVEKSRSAAEVSRSYWEFSNVSSKSRLTDPNFGEVLSAPAIDNERAAISLASSSFAKKHPLKSSRERKHCKNKLGFLVNNKQKFEEDKKSKTCNYSGSNYKIDKPSKSSSKLKIQNNVSTPTESEQHQSSMRSSSTKNNKILESKEEIMDKRINSLAHRLDNVIEALKGANILCEEWQDPAPSADEDRNQSA</sequence>
<keyword evidence="3" id="KW-1185">Reference proteome</keyword>
<dbReference type="AlphaFoldDB" id="A0AAD2D425"/>
<evidence type="ECO:0000313" key="2">
    <source>
        <dbReference type="EMBL" id="CAI2378728.1"/>
    </source>
</evidence>
<reference evidence="2" key="1">
    <citation type="submission" date="2023-07" db="EMBL/GenBank/DDBJ databases">
        <authorList>
            <consortium name="AG Swart"/>
            <person name="Singh M."/>
            <person name="Singh A."/>
            <person name="Seah K."/>
            <person name="Emmerich C."/>
        </authorList>
    </citation>
    <scope>NUCLEOTIDE SEQUENCE</scope>
    <source>
        <strain evidence="2">DP1</strain>
    </source>
</reference>